<evidence type="ECO:0000256" key="3">
    <source>
        <dbReference type="ARBA" id="ARBA00022452"/>
    </source>
</evidence>
<dbReference type="InterPro" id="IPR023997">
    <property type="entry name" value="TonB-dep_OMP_SusC/RagA_CS"/>
</dbReference>
<dbReference type="InterPro" id="IPR036942">
    <property type="entry name" value="Beta-barrel_TonB_sf"/>
</dbReference>
<dbReference type="Pfam" id="PF00593">
    <property type="entry name" value="TonB_dep_Rec_b-barrel"/>
    <property type="match status" value="1"/>
</dbReference>
<proteinExistence type="inferred from homology"/>
<dbReference type="InterPro" id="IPR039426">
    <property type="entry name" value="TonB-dep_rcpt-like"/>
</dbReference>
<dbReference type="SUPFAM" id="SSF49464">
    <property type="entry name" value="Carboxypeptidase regulatory domain-like"/>
    <property type="match status" value="1"/>
</dbReference>
<dbReference type="Gene3D" id="2.170.130.10">
    <property type="entry name" value="TonB-dependent receptor, plug domain"/>
    <property type="match status" value="1"/>
</dbReference>
<comment type="subcellular location">
    <subcellularLocation>
        <location evidence="1 8">Cell outer membrane</location>
        <topology evidence="1 8">Multi-pass membrane protein</topology>
    </subcellularLocation>
</comment>
<reference evidence="14" key="1">
    <citation type="journal article" date="2019" name="Int. J. Syst. Evol. Microbiol.">
        <title>The Global Catalogue of Microorganisms (GCM) 10K type strain sequencing project: providing services to taxonomists for standard genome sequencing and annotation.</title>
        <authorList>
            <consortium name="The Broad Institute Genomics Platform"/>
            <consortium name="The Broad Institute Genome Sequencing Center for Infectious Disease"/>
            <person name="Wu L."/>
            <person name="Ma J."/>
        </authorList>
    </citation>
    <scope>NUCLEOTIDE SEQUENCE [LARGE SCALE GENOMIC DNA]</scope>
    <source>
        <strain evidence="14">KCTC 22814</strain>
    </source>
</reference>
<keyword evidence="7 8" id="KW-0998">Cell outer membrane</keyword>
<keyword evidence="2 8" id="KW-0813">Transport</keyword>
<dbReference type="InterPro" id="IPR012910">
    <property type="entry name" value="Plug_dom"/>
</dbReference>
<dbReference type="PROSITE" id="PS52016">
    <property type="entry name" value="TONB_DEPENDENT_REC_3"/>
    <property type="match status" value="1"/>
</dbReference>
<comment type="caution">
    <text evidence="13">The sequence shown here is derived from an EMBL/GenBank/DDBJ whole genome shotgun (WGS) entry which is preliminary data.</text>
</comment>
<dbReference type="EMBL" id="JBHUPB010000004">
    <property type="protein sequence ID" value="MFD2967009.1"/>
    <property type="molecule type" value="Genomic_DNA"/>
</dbReference>
<feature type="domain" description="TonB-dependent receptor-like beta-barrel" evidence="11">
    <location>
        <begin position="411"/>
        <end position="789"/>
    </location>
</feature>
<evidence type="ECO:0000256" key="5">
    <source>
        <dbReference type="ARBA" id="ARBA00023077"/>
    </source>
</evidence>
<name>A0ABW6BEV0_9SPHI</name>
<evidence type="ECO:0000259" key="12">
    <source>
        <dbReference type="Pfam" id="PF07715"/>
    </source>
</evidence>
<feature type="domain" description="TonB-dependent receptor plug" evidence="12">
    <location>
        <begin position="116"/>
        <end position="232"/>
    </location>
</feature>
<evidence type="ECO:0000256" key="8">
    <source>
        <dbReference type="PROSITE-ProRule" id="PRU01360"/>
    </source>
</evidence>
<evidence type="ECO:0000256" key="2">
    <source>
        <dbReference type="ARBA" id="ARBA00022448"/>
    </source>
</evidence>
<gene>
    <name evidence="13" type="ORF">ACFS7Y_06410</name>
</gene>
<evidence type="ECO:0000256" key="1">
    <source>
        <dbReference type="ARBA" id="ARBA00004571"/>
    </source>
</evidence>
<dbReference type="NCBIfam" id="TIGR04057">
    <property type="entry name" value="SusC_RagA_signa"/>
    <property type="match status" value="1"/>
</dbReference>
<dbReference type="RefSeq" id="WP_320182706.1">
    <property type="nucleotide sequence ID" value="NZ_CP138332.1"/>
</dbReference>
<keyword evidence="10" id="KW-0732">Signal</keyword>
<dbReference type="Pfam" id="PF07715">
    <property type="entry name" value="Plug"/>
    <property type="match status" value="1"/>
</dbReference>
<feature type="chain" id="PRO_5046676757" evidence="10">
    <location>
        <begin position="22"/>
        <end position="1036"/>
    </location>
</feature>
<sequence length="1036" mass="113594">MKEKLLSMLVVLICLIGGVFAQNRQVSGRVTSAQDGTPISGVSVTLVGSTTATQTDAAGNYSISVTGNVSLVYSYVGYITQRIAVANRSVVNVELLGDRAALDEVVVVGYGTIRATDLTGSVSKVNGEKFQDVAIPSLDKFLQGQAAGVQASTPSGMLGQAARIRIRGTNSISNSSDPLYVVDGVPYITGNMGVNTTTNPLSDINPNDIASVEILKDGASTAIYGSRAANGVVLITTKRGLQGTPKLTYDNWFASASPSKRFDLLNAQEFIEVTNEKLRNANLPEAAFPTPIPGSEGQFYDTDWQSEILRSAFQHNHALSLSGGSERTNYFVSLGYAEMDGIINPNSLRRYTLRTRLEQKAFEDRLTIGVNTAVAHTTNRSLNVSGNALSGNIEGAIYAFPNVPAIWPDGTYNLSGDLASLGQGANLRPIRGNYTNQAYVRDNNIYKNSQLNLTGNAFADVLITDGLNFRSQIGINYLLGEDYLFWHPGHGDGRGVGGRVMQYSVPVFRYNWHNLLTYVKKIGDHSINVVAGQELQMTSMRNFLAHGTGISSTYFGENENIISGSLNNQFIGGGATENAIESYFVRANYSYKDRYLLSGTLRHDKLSALPWGNQSATLPGVSFGWRISEEDFFNKSFVNNLKIRSSWATVGNTEIGNYPFAGIFSATQYGTVNAIRYSQIANPDLRFETSRKFDAGIDVGILADRITFTADYFRNDINNLILAVPLPPSLGVPQNQINRNVGEMYNRGFEFTLNSKNIENDNFSWNSSFNISFVKNRVQRLVDGQPINFVYHTVQEGESIGSFFGFVNHGVNSANGNPIFEKADGTLIQQQVGTQTWALYNPSNPEDVTQTTAGLVLADKRILGESNPTWYGGFDNTFTYKSFDLNVFLTFSGGNMVYNRTRQESLNHQQFAGAGRELLDRWTTPGQQTDVPRLYWNSDPLVLQTGNLNSRFLERGDFLRLQNFAIGYSFPPNVLRAISANKIRVYAQVQNAFVFTSYSGLDPELSNSNTTNSQASLDFSVNPIPRTYTIGLNVGF</sequence>
<dbReference type="NCBIfam" id="TIGR04056">
    <property type="entry name" value="OMP_RagA_SusC"/>
    <property type="match status" value="1"/>
</dbReference>
<dbReference type="Pfam" id="PF13715">
    <property type="entry name" value="CarbopepD_reg_2"/>
    <property type="match status" value="1"/>
</dbReference>
<evidence type="ECO:0000256" key="7">
    <source>
        <dbReference type="ARBA" id="ARBA00023237"/>
    </source>
</evidence>
<evidence type="ECO:0000259" key="11">
    <source>
        <dbReference type="Pfam" id="PF00593"/>
    </source>
</evidence>
<evidence type="ECO:0000313" key="14">
    <source>
        <dbReference type="Proteomes" id="UP001597525"/>
    </source>
</evidence>
<organism evidence="13 14">
    <name type="scientific">Sphingobacterium bambusae</name>
    <dbReference type="NCBI Taxonomy" id="662858"/>
    <lineage>
        <taxon>Bacteria</taxon>
        <taxon>Pseudomonadati</taxon>
        <taxon>Bacteroidota</taxon>
        <taxon>Sphingobacteriia</taxon>
        <taxon>Sphingobacteriales</taxon>
        <taxon>Sphingobacteriaceae</taxon>
        <taxon>Sphingobacterium</taxon>
    </lineage>
</organism>
<feature type="signal peptide" evidence="10">
    <location>
        <begin position="1"/>
        <end position="21"/>
    </location>
</feature>
<dbReference type="Gene3D" id="2.60.40.1120">
    <property type="entry name" value="Carboxypeptidase-like, regulatory domain"/>
    <property type="match status" value="1"/>
</dbReference>
<evidence type="ECO:0000256" key="4">
    <source>
        <dbReference type="ARBA" id="ARBA00022692"/>
    </source>
</evidence>
<keyword evidence="13" id="KW-0675">Receptor</keyword>
<dbReference type="InterPro" id="IPR037066">
    <property type="entry name" value="Plug_dom_sf"/>
</dbReference>
<evidence type="ECO:0000256" key="6">
    <source>
        <dbReference type="ARBA" id="ARBA00023136"/>
    </source>
</evidence>
<keyword evidence="6 8" id="KW-0472">Membrane</keyword>
<dbReference type="InterPro" id="IPR000531">
    <property type="entry name" value="Beta-barrel_TonB"/>
</dbReference>
<keyword evidence="14" id="KW-1185">Reference proteome</keyword>
<evidence type="ECO:0000256" key="9">
    <source>
        <dbReference type="RuleBase" id="RU003357"/>
    </source>
</evidence>
<comment type="similarity">
    <text evidence="8 9">Belongs to the TonB-dependent receptor family.</text>
</comment>
<dbReference type="Gene3D" id="2.40.170.20">
    <property type="entry name" value="TonB-dependent receptor, beta-barrel domain"/>
    <property type="match status" value="1"/>
</dbReference>
<protein>
    <submittedName>
        <fullName evidence="13">TonB-dependent receptor</fullName>
    </submittedName>
</protein>
<dbReference type="Proteomes" id="UP001597525">
    <property type="component" value="Unassembled WGS sequence"/>
</dbReference>
<keyword evidence="3 8" id="KW-1134">Transmembrane beta strand</keyword>
<keyword evidence="4 8" id="KW-0812">Transmembrane</keyword>
<dbReference type="InterPro" id="IPR023996">
    <property type="entry name" value="TonB-dep_OMP_SusC/RagA"/>
</dbReference>
<keyword evidence="5 9" id="KW-0798">TonB box</keyword>
<dbReference type="SUPFAM" id="SSF56935">
    <property type="entry name" value="Porins"/>
    <property type="match status" value="1"/>
</dbReference>
<accession>A0ABW6BEV0</accession>
<evidence type="ECO:0000313" key="13">
    <source>
        <dbReference type="EMBL" id="MFD2967009.1"/>
    </source>
</evidence>
<evidence type="ECO:0000256" key="10">
    <source>
        <dbReference type="SAM" id="SignalP"/>
    </source>
</evidence>
<dbReference type="InterPro" id="IPR008969">
    <property type="entry name" value="CarboxyPept-like_regulatory"/>
</dbReference>